<gene>
    <name evidence="1" type="ORF">VHEMI07231</name>
</gene>
<evidence type="ECO:0000313" key="2">
    <source>
        <dbReference type="Proteomes" id="UP000039046"/>
    </source>
</evidence>
<accession>A0A0A1T9Q8</accession>
<reference evidence="1 2" key="1">
    <citation type="journal article" date="2015" name="Genome Announc.">
        <title>Draft Genome Sequence and Gene Annotation of the Entomopathogenic Fungus Verticillium hemipterigenum.</title>
        <authorList>
            <person name="Horn F."/>
            <person name="Habel A."/>
            <person name="Scharf D.H."/>
            <person name="Dworschak J."/>
            <person name="Brakhage A.A."/>
            <person name="Guthke R."/>
            <person name="Hertweck C."/>
            <person name="Linde J."/>
        </authorList>
    </citation>
    <scope>NUCLEOTIDE SEQUENCE [LARGE SCALE GENOMIC DNA]</scope>
</reference>
<dbReference type="AlphaFoldDB" id="A0A0A1T9Q8"/>
<dbReference type="STRING" id="1531966.A0A0A1T9Q8"/>
<keyword evidence="2" id="KW-1185">Reference proteome</keyword>
<protein>
    <submittedName>
        <fullName evidence="1">Uncharacterized protein</fullName>
    </submittedName>
</protein>
<name>A0A0A1T9Q8_9HYPO</name>
<organism evidence="1 2">
    <name type="scientific">[Torrubiella] hemipterigena</name>
    <dbReference type="NCBI Taxonomy" id="1531966"/>
    <lineage>
        <taxon>Eukaryota</taxon>
        <taxon>Fungi</taxon>
        <taxon>Dikarya</taxon>
        <taxon>Ascomycota</taxon>
        <taxon>Pezizomycotina</taxon>
        <taxon>Sordariomycetes</taxon>
        <taxon>Hypocreomycetidae</taxon>
        <taxon>Hypocreales</taxon>
        <taxon>Clavicipitaceae</taxon>
        <taxon>Clavicipitaceae incertae sedis</taxon>
        <taxon>'Torrubiella' clade</taxon>
    </lineage>
</organism>
<proteinExistence type="predicted"/>
<dbReference type="HOGENOM" id="CLU_1994206_0_0_1"/>
<dbReference type="EMBL" id="CDHN01000004">
    <property type="protein sequence ID" value="CEJ91529.1"/>
    <property type="molecule type" value="Genomic_DNA"/>
</dbReference>
<dbReference type="Proteomes" id="UP000039046">
    <property type="component" value="Unassembled WGS sequence"/>
</dbReference>
<sequence>MPSSKKLSVVDDNNVEVKDGYEFALGRGPRLKLNLNYGSEWVHAYVQPLDERRKDEDMEEIKGSPFRRQRRWSSVPLNGTLADDSKAEEGSYRFVTRMLRLYGDSTKKEDWEVKQSVSFSIEYKQ</sequence>
<evidence type="ECO:0000313" key="1">
    <source>
        <dbReference type="EMBL" id="CEJ91529.1"/>
    </source>
</evidence>
<dbReference type="OrthoDB" id="4961571at2759"/>